<protein>
    <recommendedName>
        <fullName evidence="11">Reticulocalbin-3</fullName>
    </recommendedName>
</protein>
<organism evidence="15 16">
    <name type="scientific">Elysia marginata</name>
    <dbReference type="NCBI Taxonomy" id="1093978"/>
    <lineage>
        <taxon>Eukaryota</taxon>
        <taxon>Metazoa</taxon>
        <taxon>Spiralia</taxon>
        <taxon>Lophotrochozoa</taxon>
        <taxon>Mollusca</taxon>
        <taxon>Gastropoda</taxon>
        <taxon>Heterobranchia</taxon>
        <taxon>Euthyneura</taxon>
        <taxon>Panpulmonata</taxon>
        <taxon>Sacoglossa</taxon>
        <taxon>Placobranchoidea</taxon>
        <taxon>Plakobranchidae</taxon>
        <taxon>Elysia</taxon>
    </lineage>
</organism>
<dbReference type="FunFam" id="1.10.238.10:FF:000104">
    <property type="entry name" value="calumenin isoform X1"/>
    <property type="match status" value="1"/>
</dbReference>
<evidence type="ECO:0000256" key="10">
    <source>
        <dbReference type="ARBA" id="ARBA00063143"/>
    </source>
</evidence>
<dbReference type="EMBL" id="BMAT01005422">
    <property type="protein sequence ID" value="GFR92887.1"/>
    <property type="molecule type" value="Genomic_DNA"/>
</dbReference>
<evidence type="ECO:0000256" key="9">
    <source>
        <dbReference type="ARBA" id="ARBA00056975"/>
    </source>
</evidence>
<evidence type="ECO:0000256" key="8">
    <source>
        <dbReference type="ARBA" id="ARBA00023186"/>
    </source>
</evidence>
<feature type="compositionally biased region" description="Acidic residues" evidence="12">
    <location>
        <begin position="218"/>
        <end position="234"/>
    </location>
</feature>
<feature type="region of interest" description="Disordered" evidence="12">
    <location>
        <begin position="215"/>
        <end position="249"/>
    </location>
</feature>
<feature type="domain" description="EF-hand" evidence="14">
    <location>
        <begin position="257"/>
        <end position="279"/>
    </location>
</feature>
<feature type="region of interest" description="Disordered" evidence="12">
    <location>
        <begin position="288"/>
        <end position="321"/>
    </location>
</feature>
<dbReference type="SMART" id="SM00054">
    <property type="entry name" value="EFh"/>
    <property type="match status" value="5"/>
</dbReference>
<dbReference type="GO" id="GO:0005509">
    <property type="term" value="F:calcium ion binding"/>
    <property type="evidence" value="ECO:0007669"/>
    <property type="project" value="InterPro"/>
</dbReference>
<keyword evidence="4" id="KW-0677">Repeat</keyword>
<evidence type="ECO:0000256" key="2">
    <source>
        <dbReference type="ARBA" id="ARBA00022723"/>
    </source>
</evidence>
<feature type="signal peptide" evidence="13">
    <location>
        <begin position="1"/>
        <end position="20"/>
    </location>
</feature>
<dbReference type="PANTHER" id="PTHR10827:SF52">
    <property type="entry name" value="IP16409P"/>
    <property type="match status" value="1"/>
</dbReference>
<dbReference type="Pfam" id="PF13499">
    <property type="entry name" value="EF-hand_7"/>
    <property type="match status" value="1"/>
</dbReference>
<evidence type="ECO:0000256" key="13">
    <source>
        <dbReference type="SAM" id="SignalP"/>
    </source>
</evidence>
<evidence type="ECO:0000256" key="5">
    <source>
        <dbReference type="ARBA" id="ARBA00022824"/>
    </source>
</evidence>
<dbReference type="CDD" id="cd16226">
    <property type="entry name" value="EFh_CREC_Calumenin_like"/>
    <property type="match status" value="1"/>
</dbReference>
<name>A0AAV4H493_9GAST</name>
<dbReference type="InterPro" id="IPR018247">
    <property type="entry name" value="EF_Hand_1_Ca_BS"/>
</dbReference>
<dbReference type="AlphaFoldDB" id="A0AAV4H493"/>
<dbReference type="PROSITE" id="PS50222">
    <property type="entry name" value="EF_HAND_2"/>
    <property type="match status" value="4"/>
</dbReference>
<evidence type="ECO:0000259" key="14">
    <source>
        <dbReference type="PROSITE" id="PS50222"/>
    </source>
</evidence>
<dbReference type="GO" id="GO:0015031">
    <property type="term" value="P:protein transport"/>
    <property type="evidence" value="ECO:0007669"/>
    <property type="project" value="UniProtKB-ARBA"/>
</dbReference>
<dbReference type="InterPro" id="IPR011992">
    <property type="entry name" value="EF-hand-dom_pair"/>
</dbReference>
<feature type="chain" id="PRO_5043618556" description="Reticulocalbin-3" evidence="13">
    <location>
        <begin position="21"/>
        <end position="401"/>
    </location>
</feature>
<keyword evidence="16" id="KW-1185">Reference proteome</keyword>
<feature type="compositionally biased region" description="Basic and acidic residues" evidence="12">
    <location>
        <begin position="235"/>
        <end position="249"/>
    </location>
</feature>
<evidence type="ECO:0000256" key="4">
    <source>
        <dbReference type="ARBA" id="ARBA00022737"/>
    </source>
</evidence>
<evidence type="ECO:0000256" key="11">
    <source>
        <dbReference type="ARBA" id="ARBA00072696"/>
    </source>
</evidence>
<dbReference type="PANTHER" id="PTHR10827">
    <property type="entry name" value="RETICULOCALBIN"/>
    <property type="match status" value="1"/>
</dbReference>
<comment type="function">
    <text evidence="9">Probable molecular chaperone assisting protein biosynthesis and transport in the endoplasmic reticulum. Required for the proper biosynthesis and transport of pulmonary surfactant-associated protein A/SP-A, pulmonary surfactant-associated protein D/SP-D and the lipid transporter ABCA3. By regulating both the proper expression and the degradation through the endoplasmic reticulum-associated protein degradation pathway of these proteins plays a crucial role in pulmonary surfactant homeostasis. Has an anti-fibrotic activity by negatively regulating the secretion of type I and type III collagens. This calcium-binding protein also transiently associates with immature PCSK6 and regulates its secretion.</text>
</comment>
<comment type="caution">
    <text evidence="15">The sequence shown here is derived from an EMBL/GenBank/DDBJ whole genome shotgun (WGS) entry which is preliminary data.</text>
</comment>
<dbReference type="GO" id="GO:0005788">
    <property type="term" value="C:endoplasmic reticulum lumen"/>
    <property type="evidence" value="ECO:0007669"/>
    <property type="project" value="UniProtKB-SubCell"/>
</dbReference>
<evidence type="ECO:0000256" key="1">
    <source>
        <dbReference type="ARBA" id="ARBA00004319"/>
    </source>
</evidence>
<dbReference type="FunFam" id="1.10.238.10:FF:000090">
    <property type="entry name" value="calumenin isoform X2"/>
    <property type="match status" value="1"/>
</dbReference>
<reference evidence="15 16" key="1">
    <citation type="journal article" date="2021" name="Elife">
        <title>Chloroplast acquisition without the gene transfer in kleptoplastic sea slugs, Plakobranchus ocellatus.</title>
        <authorList>
            <person name="Maeda T."/>
            <person name="Takahashi S."/>
            <person name="Yoshida T."/>
            <person name="Shimamura S."/>
            <person name="Takaki Y."/>
            <person name="Nagai Y."/>
            <person name="Toyoda A."/>
            <person name="Suzuki Y."/>
            <person name="Arimoto A."/>
            <person name="Ishii H."/>
            <person name="Satoh N."/>
            <person name="Nishiyama T."/>
            <person name="Hasebe M."/>
            <person name="Maruyama T."/>
            <person name="Minagawa J."/>
            <person name="Obokata J."/>
            <person name="Shigenobu S."/>
        </authorList>
    </citation>
    <scope>NUCLEOTIDE SEQUENCE [LARGE SCALE GENOMIC DNA]</scope>
</reference>
<feature type="domain" description="EF-hand" evidence="14">
    <location>
        <begin position="154"/>
        <end position="189"/>
    </location>
</feature>
<evidence type="ECO:0000256" key="7">
    <source>
        <dbReference type="ARBA" id="ARBA00023180"/>
    </source>
</evidence>
<feature type="domain" description="EF-hand" evidence="14">
    <location>
        <begin position="328"/>
        <end position="350"/>
    </location>
</feature>
<evidence type="ECO:0000256" key="3">
    <source>
        <dbReference type="ARBA" id="ARBA00022729"/>
    </source>
</evidence>
<evidence type="ECO:0000313" key="15">
    <source>
        <dbReference type="EMBL" id="GFR92887.1"/>
    </source>
</evidence>
<gene>
    <name evidence="15" type="ORF">ElyMa_002629000</name>
</gene>
<dbReference type="Pfam" id="PF13202">
    <property type="entry name" value="EF-hand_5"/>
    <property type="match status" value="2"/>
</dbReference>
<keyword evidence="5" id="KW-0256">Endoplasmic reticulum</keyword>
<keyword evidence="8" id="KW-0143">Chaperone</keyword>
<dbReference type="InterPro" id="IPR002048">
    <property type="entry name" value="EF_hand_dom"/>
</dbReference>
<keyword evidence="6" id="KW-0106">Calcium</keyword>
<feature type="domain" description="EF-hand" evidence="14">
    <location>
        <begin position="71"/>
        <end position="106"/>
    </location>
</feature>
<evidence type="ECO:0000313" key="16">
    <source>
        <dbReference type="Proteomes" id="UP000762676"/>
    </source>
</evidence>
<evidence type="ECO:0000256" key="12">
    <source>
        <dbReference type="SAM" id="MobiDB-lite"/>
    </source>
</evidence>
<dbReference type="Proteomes" id="UP000762676">
    <property type="component" value="Unassembled WGS sequence"/>
</dbReference>
<proteinExistence type="predicted"/>
<comment type="subunit">
    <text evidence="10">Interacts with PCSK6 (immature form including the propeptide); probably involved in the maturation and the secretion of PCSK6.</text>
</comment>
<keyword evidence="3 13" id="KW-0732">Signal</keyword>
<dbReference type="SUPFAM" id="SSF47473">
    <property type="entry name" value="EF-hand"/>
    <property type="match status" value="2"/>
</dbReference>
<sequence>MARMICVVLFFVWAIIFCNAIPTNEKKHRSHEKSLSDLDHELHGEHNREYDHDAFLGHDEAQTFDQLSPEESKKRLGKIVDKIDKNGDGEVTEEELKEWIQYVQRRYIVTDTERMWKDHEPESDDTLTWKAYQKRTFGYTDEPKEGSPTFEYKDMIERDYRRWKHADKNEDGKLSKQEFQDFLHPEEAEHMRGVVVDETLEDIDKDGDGKISIKEYIDDIWGDEDDDDDDEESEAGEKEGEPDWVRTEREQFANFRDKNHDGYLDKEEIREWIIPEDYDHSSAEAQHLMRSSDEDGVGDMWPRSEEEEKQEEPEWIKNEREQFSSFRDRNKDGHLDRDEVLDWILPVSYDHYEAESKHLVQGADADKNGALTKEEIVEKYDLFVGSQATDFGEALTKHDEF</sequence>
<keyword evidence="7" id="KW-0325">Glycoprotein</keyword>
<evidence type="ECO:0000256" key="6">
    <source>
        <dbReference type="ARBA" id="ARBA00022837"/>
    </source>
</evidence>
<feature type="compositionally biased region" description="Basic and acidic residues" evidence="12">
    <location>
        <begin position="302"/>
        <end position="321"/>
    </location>
</feature>
<dbReference type="PROSITE" id="PS00018">
    <property type="entry name" value="EF_HAND_1"/>
    <property type="match status" value="6"/>
</dbReference>
<accession>A0AAV4H493</accession>
<dbReference type="Gene3D" id="1.10.238.10">
    <property type="entry name" value="EF-hand"/>
    <property type="match status" value="3"/>
</dbReference>
<comment type="subcellular location">
    <subcellularLocation>
        <location evidence="1">Endoplasmic reticulum lumen</location>
    </subcellularLocation>
</comment>
<keyword evidence="2" id="KW-0479">Metal-binding</keyword>